<dbReference type="EMBL" id="WBJZ01000018">
    <property type="protein sequence ID" value="KAB1654563.1"/>
    <property type="molecule type" value="Genomic_DNA"/>
</dbReference>
<dbReference type="InterPro" id="IPR001345">
    <property type="entry name" value="PG/BPGM_mutase_AS"/>
</dbReference>
<gene>
    <name evidence="1" type="ORF">F8O01_13505</name>
</gene>
<keyword evidence="2" id="KW-1185">Reference proteome</keyword>
<dbReference type="Proteomes" id="UP000467240">
    <property type="component" value="Unassembled WGS sequence"/>
</dbReference>
<dbReference type="Gene3D" id="3.40.50.1240">
    <property type="entry name" value="Phosphoglycerate mutase-like"/>
    <property type="match status" value="1"/>
</dbReference>
<dbReference type="PANTHER" id="PTHR48100">
    <property type="entry name" value="BROAD-SPECIFICITY PHOSPHATASE YOR283W-RELATED"/>
    <property type="match status" value="1"/>
</dbReference>
<dbReference type="InterPro" id="IPR050275">
    <property type="entry name" value="PGM_Phosphatase"/>
</dbReference>
<dbReference type="CDD" id="cd07067">
    <property type="entry name" value="HP_PGM_like"/>
    <property type="match status" value="1"/>
</dbReference>
<dbReference type="PANTHER" id="PTHR48100:SF58">
    <property type="entry name" value="PE-PGRS FAMILY PROTEIN PE_PGRS11"/>
    <property type="match status" value="1"/>
</dbReference>
<protein>
    <submittedName>
        <fullName evidence="1">Histidine phosphatase family protein</fullName>
    </submittedName>
</protein>
<evidence type="ECO:0000313" key="2">
    <source>
        <dbReference type="Proteomes" id="UP000467240"/>
    </source>
</evidence>
<proteinExistence type="predicted"/>
<organism evidence="1 2">
    <name type="scientific">Pseudoclavibacter chungangensis</name>
    <dbReference type="NCBI Taxonomy" id="587635"/>
    <lineage>
        <taxon>Bacteria</taxon>
        <taxon>Bacillati</taxon>
        <taxon>Actinomycetota</taxon>
        <taxon>Actinomycetes</taxon>
        <taxon>Micrococcales</taxon>
        <taxon>Microbacteriaceae</taxon>
        <taxon>Pseudoclavibacter</taxon>
    </lineage>
</organism>
<dbReference type="Pfam" id="PF00300">
    <property type="entry name" value="His_Phos_1"/>
    <property type="match status" value="1"/>
</dbReference>
<sequence length="218" mass="22487">MRLILIRHGQTPSNVAGLLDTTVPGAPLTEFGERQAEALVTLLEGERVDAVFASSQVRAQQTAAPLAVARGLEVVVRPGLREIGAGTLEMRSDGDAVGAYAATIASVAAGRLDAANPEAESGHDLIGRFDGVVEEIAGLGHESVVVVSHGAMLRTWTGLRAQNLDAAFVAANPLPNTAIVTLDGDPGAGWRAHSWDGARIGAHGAPAGVPRVRGERGF</sequence>
<dbReference type="InterPro" id="IPR013078">
    <property type="entry name" value="His_Pase_superF_clade-1"/>
</dbReference>
<dbReference type="PROSITE" id="PS00175">
    <property type="entry name" value="PG_MUTASE"/>
    <property type="match status" value="1"/>
</dbReference>
<dbReference type="RefSeq" id="WP_158041479.1">
    <property type="nucleotide sequence ID" value="NZ_JACCFV010000001.1"/>
</dbReference>
<dbReference type="GO" id="GO:0016791">
    <property type="term" value="F:phosphatase activity"/>
    <property type="evidence" value="ECO:0007669"/>
    <property type="project" value="TreeGrafter"/>
</dbReference>
<dbReference type="GO" id="GO:0005737">
    <property type="term" value="C:cytoplasm"/>
    <property type="evidence" value="ECO:0007669"/>
    <property type="project" value="TreeGrafter"/>
</dbReference>
<reference evidence="1 2" key="1">
    <citation type="submission" date="2019-09" db="EMBL/GenBank/DDBJ databases">
        <title>Phylogeny of genus Pseudoclavibacter and closely related genus.</title>
        <authorList>
            <person name="Li Y."/>
        </authorList>
    </citation>
    <scope>NUCLEOTIDE SEQUENCE [LARGE SCALE GENOMIC DNA]</scope>
    <source>
        <strain evidence="1 2">DSM 23821</strain>
    </source>
</reference>
<dbReference type="AlphaFoldDB" id="A0A7J5BQ17"/>
<dbReference type="InterPro" id="IPR029033">
    <property type="entry name" value="His_PPase_superfam"/>
</dbReference>
<dbReference type="OrthoDB" id="9793115at2"/>
<evidence type="ECO:0000313" key="1">
    <source>
        <dbReference type="EMBL" id="KAB1654563.1"/>
    </source>
</evidence>
<dbReference type="SUPFAM" id="SSF53254">
    <property type="entry name" value="Phosphoglycerate mutase-like"/>
    <property type="match status" value="1"/>
</dbReference>
<accession>A0A7J5BQ17</accession>
<dbReference type="SMART" id="SM00855">
    <property type="entry name" value="PGAM"/>
    <property type="match status" value="1"/>
</dbReference>
<name>A0A7J5BQ17_9MICO</name>
<comment type="caution">
    <text evidence="1">The sequence shown here is derived from an EMBL/GenBank/DDBJ whole genome shotgun (WGS) entry which is preliminary data.</text>
</comment>